<evidence type="ECO:0000256" key="2">
    <source>
        <dbReference type="ARBA" id="ARBA00023121"/>
    </source>
</evidence>
<evidence type="ECO:0000313" key="4">
    <source>
        <dbReference type="EMBL" id="KAK7018190.1"/>
    </source>
</evidence>
<evidence type="ECO:0000256" key="1">
    <source>
        <dbReference type="ARBA" id="ARBA00005567"/>
    </source>
</evidence>
<protein>
    <submittedName>
        <fullName evidence="4">Acyl-CoA-binding protein</fullName>
    </submittedName>
</protein>
<gene>
    <name evidence="4" type="ORF">R3P38DRAFT_3200554</name>
</gene>
<comment type="caution">
    <text evidence="4">The sequence shown here is derived from an EMBL/GenBank/DDBJ whole genome shotgun (WGS) entry which is preliminary data.</text>
</comment>
<name>A0AAW0AX56_9AGAR</name>
<reference evidence="4 5" key="1">
    <citation type="journal article" date="2024" name="J Genomics">
        <title>Draft genome sequencing and assembly of Favolaschia claudopus CIRM-BRFM 2984 isolated from oak limbs.</title>
        <authorList>
            <person name="Navarro D."/>
            <person name="Drula E."/>
            <person name="Chaduli D."/>
            <person name="Cazenave R."/>
            <person name="Ahrendt S."/>
            <person name="Wang J."/>
            <person name="Lipzen A."/>
            <person name="Daum C."/>
            <person name="Barry K."/>
            <person name="Grigoriev I.V."/>
            <person name="Favel A."/>
            <person name="Rosso M.N."/>
            <person name="Martin F."/>
        </authorList>
    </citation>
    <scope>NUCLEOTIDE SEQUENCE [LARGE SCALE GENOMIC DNA]</scope>
    <source>
        <strain evidence="4 5">CIRM-BRFM 2984</strain>
    </source>
</reference>
<evidence type="ECO:0000313" key="5">
    <source>
        <dbReference type="Proteomes" id="UP001362999"/>
    </source>
</evidence>
<dbReference type="GO" id="GO:0000062">
    <property type="term" value="F:fatty-acyl-CoA binding"/>
    <property type="evidence" value="ECO:0007669"/>
    <property type="project" value="InterPro"/>
</dbReference>
<dbReference type="Pfam" id="PF00887">
    <property type="entry name" value="ACBP"/>
    <property type="match status" value="1"/>
</dbReference>
<organism evidence="4 5">
    <name type="scientific">Favolaschia claudopus</name>
    <dbReference type="NCBI Taxonomy" id="2862362"/>
    <lineage>
        <taxon>Eukaryota</taxon>
        <taxon>Fungi</taxon>
        <taxon>Dikarya</taxon>
        <taxon>Basidiomycota</taxon>
        <taxon>Agaricomycotina</taxon>
        <taxon>Agaricomycetes</taxon>
        <taxon>Agaricomycetidae</taxon>
        <taxon>Agaricales</taxon>
        <taxon>Marasmiineae</taxon>
        <taxon>Mycenaceae</taxon>
        <taxon>Favolaschia</taxon>
    </lineage>
</organism>
<dbReference type="SUPFAM" id="SSF47027">
    <property type="entry name" value="Acyl-CoA binding protein"/>
    <property type="match status" value="1"/>
</dbReference>
<dbReference type="EMBL" id="JAWWNJ010000046">
    <property type="protein sequence ID" value="KAK7018190.1"/>
    <property type="molecule type" value="Genomic_DNA"/>
</dbReference>
<dbReference type="Proteomes" id="UP001362999">
    <property type="component" value="Unassembled WGS sequence"/>
</dbReference>
<feature type="domain" description="ACB" evidence="3">
    <location>
        <begin position="27"/>
        <end position="112"/>
    </location>
</feature>
<dbReference type="PANTHER" id="PTHR23310">
    <property type="entry name" value="ACYL-COA-BINDING PROTEIN, ACBP"/>
    <property type="match status" value="1"/>
</dbReference>
<dbReference type="AlphaFoldDB" id="A0AAW0AX56"/>
<dbReference type="PROSITE" id="PS51228">
    <property type="entry name" value="ACB_2"/>
    <property type="match status" value="1"/>
</dbReference>
<keyword evidence="5" id="KW-1185">Reference proteome</keyword>
<dbReference type="InterPro" id="IPR000582">
    <property type="entry name" value="Acyl-CoA-binding_protein"/>
</dbReference>
<dbReference type="InterPro" id="IPR014352">
    <property type="entry name" value="FERM/acyl-CoA-bd_prot_sf"/>
</dbReference>
<proteinExistence type="inferred from homology"/>
<comment type="similarity">
    <text evidence="1">Belongs to the ACBP family.</text>
</comment>
<dbReference type="InterPro" id="IPR035984">
    <property type="entry name" value="Acyl-CoA-binding_sf"/>
</dbReference>
<keyword evidence="2" id="KW-0446">Lipid-binding</keyword>
<accession>A0AAW0AX56</accession>
<sequence length="126" mass="13627">MLPYLTPHSLNLSPAFSLSSPADSIMAKGKFEAAAEIAKNLPRRASLKRSGSDELYLYTYYMQATAGDNTTQRPGATLKAKEAWNSVKGMPKGKACTKYVDRVVAILIAAGDSESKQSLARIEQAK</sequence>
<dbReference type="GO" id="GO:0006631">
    <property type="term" value="P:fatty acid metabolic process"/>
    <property type="evidence" value="ECO:0007669"/>
    <property type="project" value="TreeGrafter"/>
</dbReference>
<dbReference type="PANTHER" id="PTHR23310:SF62">
    <property type="entry name" value="ACYL-COA BINDING PROTEIN 1, ISOFORM A"/>
    <property type="match status" value="1"/>
</dbReference>
<evidence type="ECO:0000259" key="3">
    <source>
        <dbReference type="PROSITE" id="PS51228"/>
    </source>
</evidence>
<dbReference type="Gene3D" id="1.20.80.10">
    <property type="match status" value="1"/>
</dbReference>